<dbReference type="Proteomes" id="UP000702209">
    <property type="component" value="Unassembled WGS sequence"/>
</dbReference>
<dbReference type="Pfam" id="PF08240">
    <property type="entry name" value="ADH_N"/>
    <property type="match status" value="1"/>
</dbReference>
<name>A0ABS0CZI7_9NOCA</name>
<dbReference type="Pfam" id="PF13602">
    <property type="entry name" value="ADH_zinc_N_2"/>
    <property type="match status" value="1"/>
</dbReference>
<protein>
    <submittedName>
        <fullName evidence="2">NADP-dependent oxidoreductase</fullName>
    </submittedName>
</protein>
<dbReference type="RefSeq" id="WP_195132502.1">
    <property type="nucleotide sequence ID" value="NZ_JADLQX010000025.1"/>
</dbReference>
<keyword evidence="3" id="KW-1185">Reference proteome</keyword>
<organism evidence="2 3">
    <name type="scientific">Nocardia amamiensis</name>
    <dbReference type="NCBI Taxonomy" id="404578"/>
    <lineage>
        <taxon>Bacteria</taxon>
        <taxon>Bacillati</taxon>
        <taxon>Actinomycetota</taxon>
        <taxon>Actinomycetes</taxon>
        <taxon>Mycobacteriales</taxon>
        <taxon>Nocardiaceae</taxon>
        <taxon>Nocardia</taxon>
    </lineage>
</organism>
<dbReference type="SUPFAM" id="SSF51735">
    <property type="entry name" value="NAD(P)-binding Rossmann-fold domains"/>
    <property type="match status" value="1"/>
</dbReference>
<comment type="caution">
    <text evidence="2">The sequence shown here is derived from an EMBL/GenBank/DDBJ whole genome shotgun (WGS) entry which is preliminary data.</text>
</comment>
<dbReference type="CDD" id="cd05289">
    <property type="entry name" value="MDR_like_2"/>
    <property type="match status" value="1"/>
</dbReference>
<dbReference type="Gene3D" id="3.40.50.720">
    <property type="entry name" value="NAD(P)-binding Rossmann-like Domain"/>
    <property type="match status" value="1"/>
</dbReference>
<dbReference type="SUPFAM" id="SSF50129">
    <property type="entry name" value="GroES-like"/>
    <property type="match status" value="1"/>
</dbReference>
<evidence type="ECO:0000259" key="1">
    <source>
        <dbReference type="SMART" id="SM00829"/>
    </source>
</evidence>
<evidence type="ECO:0000313" key="3">
    <source>
        <dbReference type="Proteomes" id="UP000702209"/>
    </source>
</evidence>
<reference evidence="2 3" key="1">
    <citation type="submission" date="2020-10" db="EMBL/GenBank/DDBJ databases">
        <title>Identification of Nocardia species via Next-generation sequencing and recognition of intraspecies genetic diversity.</title>
        <authorList>
            <person name="Li P."/>
            <person name="Li P."/>
            <person name="Lu B."/>
        </authorList>
    </citation>
    <scope>NUCLEOTIDE SEQUENCE [LARGE SCALE GENOMIC DNA]</scope>
    <source>
        <strain evidence="2 3">BJ06-0157</strain>
    </source>
</reference>
<dbReference type="InterPro" id="IPR036291">
    <property type="entry name" value="NAD(P)-bd_dom_sf"/>
</dbReference>
<feature type="domain" description="Enoyl reductase (ER)" evidence="1">
    <location>
        <begin position="13"/>
        <end position="310"/>
    </location>
</feature>
<evidence type="ECO:0000313" key="2">
    <source>
        <dbReference type="EMBL" id="MBF6301278.1"/>
    </source>
</evidence>
<dbReference type="Gene3D" id="3.90.180.10">
    <property type="entry name" value="Medium-chain alcohol dehydrogenases, catalytic domain"/>
    <property type="match status" value="1"/>
</dbReference>
<dbReference type="InterPro" id="IPR020843">
    <property type="entry name" value="ER"/>
</dbReference>
<dbReference type="InterPro" id="IPR050700">
    <property type="entry name" value="YIM1/Zinc_Alcohol_DH_Fams"/>
</dbReference>
<dbReference type="InterPro" id="IPR011032">
    <property type="entry name" value="GroES-like_sf"/>
</dbReference>
<accession>A0ABS0CZI7</accession>
<sequence>MTRMRAVVAERFGPPEVLRVAEVAVPEPSAGQVVVRVRAAGVNAIDWLTRAGLGVRVSRFPAILGWDMSGTVMACGSGVTGLREGDDVFGMLSFPALASCYAEYVAAPVTDVALKPSAIDHRQAAGAPMPAITAWQALFRHADLRAGQRVLIHGAAGGVGHIAAQLAHLTGAEVIATASARNRDFLIDLGVDQVVDYGLGPISELVSKVDVVVDSRGGADFLDLVNAVRPGGIVVTLKGEQPEYRAQLEAQQVRAGYVYVGPDPQALKAVAQHLADGAVRVAVDRALPLAQAAEAHKVGETDHVRGRIVLDVY</sequence>
<dbReference type="PANTHER" id="PTHR11695">
    <property type="entry name" value="ALCOHOL DEHYDROGENASE RELATED"/>
    <property type="match status" value="1"/>
</dbReference>
<dbReference type="SMART" id="SM00829">
    <property type="entry name" value="PKS_ER"/>
    <property type="match status" value="1"/>
</dbReference>
<dbReference type="PANTHER" id="PTHR11695:SF294">
    <property type="entry name" value="RETICULON-4-INTERACTING PROTEIN 1, MITOCHONDRIAL"/>
    <property type="match status" value="1"/>
</dbReference>
<dbReference type="InterPro" id="IPR013154">
    <property type="entry name" value="ADH-like_N"/>
</dbReference>
<gene>
    <name evidence="2" type="ORF">IU459_27600</name>
</gene>
<proteinExistence type="predicted"/>
<dbReference type="EMBL" id="JADLQX010000025">
    <property type="protein sequence ID" value="MBF6301278.1"/>
    <property type="molecule type" value="Genomic_DNA"/>
</dbReference>